<dbReference type="Gramene" id="TuG1812G0200003102.01.T03">
    <property type="protein sequence ID" value="TuG1812G0200003102.01.T03"/>
    <property type="gene ID" value="TuG1812G0200003102.01"/>
</dbReference>
<dbReference type="Gramene" id="TuG1812G0200003102.01.T01">
    <property type="protein sequence ID" value="TuG1812G0200003102.01.T01"/>
    <property type="gene ID" value="TuG1812G0200003102.01"/>
</dbReference>
<dbReference type="EnsemblPlants" id="TuG1812G0200003102.01.T03">
    <property type="protein sequence ID" value="TuG1812G0200003102.01.T03"/>
    <property type="gene ID" value="TuG1812G0200003102.01"/>
</dbReference>
<evidence type="ECO:0000313" key="3">
    <source>
        <dbReference type="EnsemblPlants" id="TuG1812G0200003102.01.T03"/>
    </source>
</evidence>
<feature type="signal peptide" evidence="2">
    <location>
        <begin position="1"/>
        <end position="38"/>
    </location>
</feature>
<dbReference type="Gramene" id="TuG1812G0200003102.01.T04">
    <property type="protein sequence ID" value="TuG1812G0200003102.01.T04"/>
    <property type="gene ID" value="TuG1812G0200003102.01"/>
</dbReference>
<name>A0A8R7PEW8_TRIUA</name>
<dbReference type="EnsemblPlants" id="TuG1812G0200003102.01.T01">
    <property type="protein sequence ID" value="TuG1812G0200003102.01.T01"/>
    <property type="gene ID" value="TuG1812G0200003102.01"/>
</dbReference>
<reference evidence="3" key="3">
    <citation type="submission" date="2022-06" db="UniProtKB">
        <authorList>
            <consortium name="EnsemblPlants"/>
        </authorList>
    </citation>
    <scope>IDENTIFICATION</scope>
</reference>
<keyword evidence="2" id="KW-0732">Signal</keyword>
<dbReference type="Proteomes" id="UP000015106">
    <property type="component" value="Chromosome 2"/>
</dbReference>
<feature type="chain" id="PRO_5044156832" evidence="2">
    <location>
        <begin position="39"/>
        <end position="127"/>
    </location>
</feature>
<evidence type="ECO:0000313" key="4">
    <source>
        <dbReference type="Proteomes" id="UP000015106"/>
    </source>
</evidence>
<proteinExistence type="predicted"/>
<dbReference type="EnsemblPlants" id="TuG1812G0200003102.01.T04">
    <property type="protein sequence ID" value="TuG1812G0200003102.01.T04"/>
    <property type="gene ID" value="TuG1812G0200003102.01"/>
</dbReference>
<evidence type="ECO:0000256" key="2">
    <source>
        <dbReference type="SAM" id="SignalP"/>
    </source>
</evidence>
<organism evidence="3 4">
    <name type="scientific">Triticum urartu</name>
    <name type="common">Red wild einkorn</name>
    <name type="synonym">Crithodium urartu</name>
    <dbReference type="NCBI Taxonomy" id="4572"/>
    <lineage>
        <taxon>Eukaryota</taxon>
        <taxon>Viridiplantae</taxon>
        <taxon>Streptophyta</taxon>
        <taxon>Embryophyta</taxon>
        <taxon>Tracheophyta</taxon>
        <taxon>Spermatophyta</taxon>
        <taxon>Magnoliopsida</taxon>
        <taxon>Liliopsida</taxon>
        <taxon>Poales</taxon>
        <taxon>Poaceae</taxon>
        <taxon>BOP clade</taxon>
        <taxon>Pooideae</taxon>
        <taxon>Triticodae</taxon>
        <taxon>Triticeae</taxon>
        <taxon>Triticinae</taxon>
        <taxon>Triticum</taxon>
    </lineage>
</organism>
<evidence type="ECO:0000256" key="1">
    <source>
        <dbReference type="SAM" id="MobiDB-lite"/>
    </source>
</evidence>
<feature type="region of interest" description="Disordered" evidence="1">
    <location>
        <begin position="41"/>
        <end position="74"/>
    </location>
</feature>
<dbReference type="Gramene" id="TuG1812G0200003102.01.T02">
    <property type="protein sequence ID" value="TuG1812G0200003102.01.T02"/>
    <property type="gene ID" value="TuG1812G0200003102.01"/>
</dbReference>
<dbReference type="AlphaFoldDB" id="A0A8R7PEW8"/>
<accession>A0A8R7PEW8</accession>
<sequence length="127" mass="13806">MAFLAVGSGVLPWLFLSRPTRLPLLVTLLSLSLFLAHCQEAAGGGTRPGRPPLDEEPRKNPPTTPAPPPLHLRPRVATYGQRTKLEHTRQMGLAVSRGATVTSMGRAMVRYESAPKMTVSTQKSLPR</sequence>
<dbReference type="EnsemblPlants" id="TuG1812G0200003102.01.T02">
    <property type="protein sequence ID" value="TuG1812G0200003102.01.T02"/>
    <property type="gene ID" value="TuG1812G0200003102.01"/>
</dbReference>
<protein>
    <submittedName>
        <fullName evidence="3">Uncharacterized protein</fullName>
    </submittedName>
</protein>
<reference evidence="4" key="1">
    <citation type="journal article" date="2013" name="Nature">
        <title>Draft genome of the wheat A-genome progenitor Triticum urartu.</title>
        <authorList>
            <person name="Ling H.Q."/>
            <person name="Zhao S."/>
            <person name="Liu D."/>
            <person name="Wang J."/>
            <person name="Sun H."/>
            <person name="Zhang C."/>
            <person name="Fan H."/>
            <person name="Li D."/>
            <person name="Dong L."/>
            <person name="Tao Y."/>
            <person name="Gao C."/>
            <person name="Wu H."/>
            <person name="Li Y."/>
            <person name="Cui Y."/>
            <person name="Guo X."/>
            <person name="Zheng S."/>
            <person name="Wang B."/>
            <person name="Yu K."/>
            <person name="Liang Q."/>
            <person name="Yang W."/>
            <person name="Lou X."/>
            <person name="Chen J."/>
            <person name="Feng M."/>
            <person name="Jian J."/>
            <person name="Zhang X."/>
            <person name="Luo G."/>
            <person name="Jiang Y."/>
            <person name="Liu J."/>
            <person name="Wang Z."/>
            <person name="Sha Y."/>
            <person name="Zhang B."/>
            <person name="Wu H."/>
            <person name="Tang D."/>
            <person name="Shen Q."/>
            <person name="Xue P."/>
            <person name="Zou S."/>
            <person name="Wang X."/>
            <person name="Liu X."/>
            <person name="Wang F."/>
            <person name="Yang Y."/>
            <person name="An X."/>
            <person name="Dong Z."/>
            <person name="Zhang K."/>
            <person name="Zhang X."/>
            <person name="Luo M.C."/>
            <person name="Dvorak J."/>
            <person name="Tong Y."/>
            <person name="Wang J."/>
            <person name="Yang H."/>
            <person name="Li Z."/>
            <person name="Wang D."/>
            <person name="Zhang A."/>
            <person name="Wang J."/>
        </authorList>
    </citation>
    <scope>NUCLEOTIDE SEQUENCE</scope>
    <source>
        <strain evidence="4">cv. G1812</strain>
    </source>
</reference>
<feature type="compositionally biased region" description="Pro residues" evidence="1">
    <location>
        <begin position="60"/>
        <end position="71"/>
    </location>
</feature>
<keyword evidence="4" id="KW-1185">Reference proteome</keyword>
<reference evidence="3" key="2">
    <citation type="submission" date="2018-03" db="EMBL/GenBank/DDBJ databases">
        <title>The Triticum urartu genome reveals the dynamic nature of wheat genome evolution.</title>
        <authorList>
            <person name="Ling H."/>
            <person name="Ma B."/>
            <person name="Shi X."/>
            <person name="Liu H."/>
            <person name="Dong L."/>
            <person name="Sun H."/>
            <person name="Cao Y."/>
            <person name="Gao Q."/>
            <person name="Zheng S."/>
            <person name="Li Y."/>
            <person name="Yu Y."/>
            <person name="Du H."/>
            <person name="Qi M."/>
            <person name="Li Y."/>
            <person name="Yu H."/>
            <person name="Cui Y."/>
            <person name="Wang N."/>
            <person name="Chen C."/>
            <person name="Wu H."/>
            <person name="Zhao Y."/>
            <person name="Zhang J."/>
            <person name="Li Y."/>
            <person name="Zhou W."/>
            <person name="Zhang B."/>
            <person name="Hu W."/>
            <person name="Eijk M."/>
            <person name="Tang J."/>
            <person name="Witsenboer H."/>
            <person name="Zhao S."/>
            <person name="Li Z."/>
            <person name="Zhang A."/>
            <person name="Wang D."/>
            <person name="Liang C."/>
        </authorList>
    </citation>
    <scope>NUCLEOTIDE SEQUENCE [LARGE SCALE GENOMIC DNA]</scope>
    <source>
        <strain evidence="3">cv. G1812</strain>
    </source>
</reference>